<gene>
    <name evidence="1" type="ORF">SDC9_142630</name>
</gene>
<dbReference type="EMBL" id="VSSQ01041964">
    <property type="protein sequence ID" value="MPM95476.1"/>
    <property type="molecule type" value="Genomic_DNA"/>
</dbReference>
<reference evidence="1" key="1">
    <citation type="submission" date="2019-08" db="EMBL/GenBank/DDBJ databases">
        <authorList>
            <person name="Kucharzyk K."/>
            <person name="Murdoch R.W."/>
            <person name="Higgins S."/>
            <person name="Loffler F."/>
        </authorList>
    </citation>
    <scope>NUCLEOTIDE SEQUENCE</scope>
</reference>
<proteinExistence type="predicted"/>
<comment type="caution">
    <text evidence="1">The sequence shown here is derived from an EMBL/GenBank/DDBJ whole genome shotgun (WGS) entry which is preliminary data.</text>
</comment>
<protein>
    <submittedName>
        <fullName evidence="1">Uncharacterized protein</fullName>
    </submittedName>
</protein>
<dbReference type="AlphaFoldDB" id="A0A645E1P0"/>
<accession>A0A645E1P0</accession>
<sequence>MIVNPQIGIPDIKARSRLGLCRIQERMLYTGIQNEKCAGHVIVSGKHQNIRKNILQRFLYAFRILSELVEGQAVCRKVLIYITFDQF</sequence>
<name>A0A645E1P0_9ZZZZ</name>
<organism evidence="1">
    <name type="scientific">bioreactor metagenome</name>
    <dbReference type="NCBI Taxonomy" id="1076179"/>
    <lineage>
        <taxon>unclassified sequences</taxon>
        <taxon>metagenomes</taxon>
        <taxon>ecological metagenomes</taxon>
    </lineage>
</organism>
<evidence type="ECO:0000313" key="1">
    <source>
        <dbReference type="EMBL" id="MPM95476.1"/>
    </source>
</evidence>